<keyword evidence="10" id="KW-1185">Reference proteome</keyword>
<dbReference type="GO" id="GO:0055085">
    <property type="term" value="P:transmembrane transport"/>
    <property type="evidence" value="ECO:0007669"/>
    <property type="project" value="InterPro"/>
</dbReference>
<evidence type="ECO:0000313" key="10">
    <source>
        <dbReference type="Proteomes" id="UP000621560"/>
    </source>
</evidence>
<feature type="transmembrane region" description="Helical" evidence="7">
    <location>
        <begin position="256"/>
        <end position="277"/>
    </location>
</feature>
<feature type="transmembrane region" description="Helical" evidence="7">
    <location>
        <begin position="110"/>
        <end position="132"/>
    </location>
</feature>
<evidence type="ECO:0000256" key="7">
    <source>
        <dbReference type="RuleBase" id="RU363032"/>
    </source>
</evidence>
<dbReference type="GO" id="GO:0005886">
    <property type="term" value="C:plasma membrane"/>
    <property type="evidence" value="ECO:0007669"/>
    <property type="project" value="UniProtKB-SubCell"/>
</dbReference>
<dbReference type="Gene3D" id="1.10.3720.10">
    <property type="entry name" value="MetI-like"/>
    <property type="match status" value="1"/>
</dbReference>
<feature type="transmembrane region" description="Helical" evidence="7">
    <location>
        <begin position="70"/>
        <end position="98"/>
    </location>
</feature>
<comment type="subcellular location">
    <subcellularLocation>
        <location evidence="1 7">Cell membrane</location>
        <topology evidence="1 7">Multi-pass membrane protein</topology>
    </subcellularLocation>
</comment>
<evidence type="ECO:0000313" key="9">
    <source>
        <dbReference type="EMBL" id="MBD2845316.1"/>
    </source>
</evidence>
<organism evidence="9 10">
    <name type="scientific">Paenibacillus sabuli</name>
    <dbReference type="NCBI Taxonomy" id="2772509"/>
    <lineage>
        <taxon>Bacteria</taxon>
        <taxon>Bacillati</taxon>
        <taxon>Bacillota</taxon>
        <taxon>Bacilli</taxon>
        <taxon>Bacillales</taxon>
        <taxon>Paenibacillaceae</taxon>
        <taxon>Paenibacillus</taxon>
    </lineage>
</organism>
<dbReference type="SUPFAM" id="SSF161098">
    <property type="entry name" value="MetI-like"/>
    <property type="match status" value="1"/>
</dbReference>
<dbReference type="EMBL" id="JACXIZ010000015">
    <property type="protein sequence ID" value="MBD2845316.1"/>
    <property type="molecule type" value="Genomic_DNA"/>
</dbReference>
<feature type="domain" description="ABC transmembrane type-1" evidence="8">
    <location>
        <begin position="75"/>
        <end position="277"/>
    </location>
</feature>
<dbReference type="Pfam" id="PF00528">
    <property type="entry name" value="BPD_transp_1"/>
    <property type="match status" value="1"/>
</dbReference>
<dbReference type="Proteomes" id="UP000621560">
    <property type="component" value="Unassembled WGS sequence"/>
</dbReference>
<evidence type="ECO:0000256" key="6">
    <source>
        <dbReference type="ARBA" id="ARBA00023136"/>
    </source>
</evidence>
<protein>
    <submittedName>
        <fullName evidence="9">Carbohydrate ABC transporter permease</fullName>
    </submittedName>
</protein>
<gene>
    <name evidence="9" type="ORF">IDH44_08950</name>
</gene>
<dbReference type="PANTHER" id="PTHR43744:SF9">
    <property type="entry name" value="POLYGALACTURONAN_RHAMNOGALACTURONAN TRANSPORT SYSTEM PERMEASE PROTEIN YTCP"/>
    <property type="match status" value="1"/>
</dbReference>
<evidence type="ECO:0000256" key="3">
    <source>
        <dbReference type="ARBA" id="ARBA00022475"/>
    </source>
</evidence>
<keyword evidence="5 7" id="KW-1133">Transmembrane helix</keyword>
<dbReference type="CDD" id="cd06261">
    <property type="entry name" value="TM_PBP2"/>
    <property type="match status" value="1"/>
</dbReference>
<evidence type="ECO:0000259" key="8">
    <source>
        <dbReference type="PROSITE" id="PS50928"/>
    </source>
</evidence>
<feature type="transmembrane region" description="Helical" evidence="7">
    <location>
        <begin position="184"/>
        <end position="209"/>
    </location>
</feature>
<dbReference type="AlphaFoldDB" id="A0A927BSX7"/>
<feature type="transmembrane region" description="Helical" evidence="7">
    <location>
        <begin position="144"/>
        <end position="164"/>
    </location>
</feature>
<evidence type="ECO:0000256" key="4">
    <source>
        <dbReference type="ARBA" id="ARBA00022692"/>
    </source>
</evidence>
<evidence type="ECO:0000256" key="5">
    <source>
        <dbReference type="ARBA" id="ARBA00022989"/>
    </source>
</evidence>
<keyword evidence="6 7" id="KW-0472">Membrane</keyword>
<evidence type="ECO:0000256" key="2">
    <source>
        <dbReference type="ARBA" id="ARBA00022448"/>
    </source>
</evidence>
<name>A0A927BSX7_9BACL</name>
<keyword evidence="3" id="KW-1003">Cell membrane</keyword>
<sequence length="292" mass="32616">MRIKSSIGSRIFDSFNVIGLCLFSVLIMLPVVNVVSASFSSEQALTKSRVSFWPVDFHYGNYEAVMENSVFWNAFLVTICVVVMGTLTNLVLTVSAAYPLSRRFLRGRKPILMGILFTMIFQAPLIPTYLLIKNLNLMDSIWALFVPMACGAFNVMLCMTFLRVNVPEELLEAAKVDGMSEYGIVAKIVVPLSMPIIMTLMLFSAVSLWNNYMLALLYITEARLRPLQLYLYQLISQGNMMEYADVIDTATSSSPIGIQMATVVISTLPIVVVYPFIQKHFIKGALLGSIKE</sequence>
<keyword evidence="2 7" id="KW-0813">Transport</keyword>
<keyword evidence="4 7" id="KW-0812">Transmembrane</keyword>
<comment type="similarity">
    <text evidence="7">Belongs to the binding-protein-dependent transport system permease family.</text>
</comment>
<dbReference type="PROSITE" id="PS50928">
    <property type="entry name" value="ABC_TM1"/>
    <property type="match status" value="1"/>
</dbReference>
<dbReference type="InterPro" id="IPR000515">
    <property type="entry name" value="MetI-like"/>
</dbReference>
<dbReference type="RefSeq" id="WP_190916815.1">
    <property type="nucleotide sequence ID" value="NZ_JACXIZ010000015.1"/>
</dbReference>
<feature type="transmembrane region" description="Helical" evidence="7">
    <location>
        <begin position="12"/>
        <end position="32"/>
    </location>
</feature>
<reference evidence="9" key="1">
    <citation type="submission" date="2020-09" db="EMBL/GenBank/DDBJ databases">
        <title>A novel bacterium of genus Paenibacillus, isolated from South China Sea.</title>
        <authorList>
            <person name="Huang H."/>
            <person name="Mo K."/>
            <person name="Hu Y."/>
        </authorList>
    </citation>
    <scope>NUCLEOTIDE SEQUENCE</scope>
    <source>
        <strain evidence="9">IB182496</strain>
    </source>
</reference>
<dbReference type="InterPro" id="IPR035906">
    <property type="entry name" value="MetI-like_sf"/>
</dbReference>
<evidence type="ECO:0000256" key="1">
    <source>
        <dbReference type="ARBA" id="ARBA00004651"/>
    </source>
</evidence>
<proteinExistence type="inferred from homology"/>
<accession>A0A927BSX7</accession>
<dbReference type="PANTHER" id="PTHR43744">
    <property type="entry name" value="ABC TRANSPORTER PERMEASE PROTEIN MG189-RELATED-RELATED"/>
    <property type="match status" value="1"/>
</dbReference>
<comment type="caution">
    <text evidence="9">The sequence shown here is derived from an EMBL/GenBank/DDBJ whole genome shotgun (WGS) entry which is preliminary data.</text>
</comment>